<dbReference type="InterPro" id="IPR000086">
    <property type="entry name" value="NUDIX_hydrolase_dom"/>
</dbReference>
<dbReference type="SUPFAM" id="SSF55811">
    <property type="entry name" value="Nudix"/>
    <property type="match status" value="1"/>
</dbReference>
<feature type="non-terminal residue" evidence="2">
    <location>
        <position position="89"/>
    </location>
</feature>
<dbReference type="InterPro" id="IPR015797">
    <property type="entry name" value="NUDIX_hydrolase-like_dom_sf"/>
</dbReference>
<organism evidence="2">
    <name type="scientific">marine metagenome</name>
    <dbReference type="NCBI Taxonomy" id="408172"/>
    <lineage>
        <taxon>unclassified sequences</taxon>
        <taxon>metagenomes</taxon>
        <taxon>ecological metagenomes</taxon>
    </lineage>
</organism>
<proteinExistence type="predicted"/>
<evidence type="ECO:0000259" key="1">
    <source>
        <dbReference type="PROSITE" id="PS51462"/>
    </source>
</evidence>
<sequence length="89" mass="10112">MGQRPSTSKFAPNVWVFPGGKLEKSDIYNPHLNISKKTMHDLELLKTNEKNGYGLINAAIRETKEETGLRLLNYNLEDLWVLARAITPT</sequence>
<protein>
    <recommendedName>
        <fullName evidence="1">Nudix hydrolase domain-containing protein</fullName>
    </recommendedName>
</protein>
<evidence type="ECO:0000313" key="2">
    <source>
        <dbReference type="EMBL" id="SVA22702.1"/>
    </source>
</evidence>
<name>A0A381U386_9ZZZZ</name>
<dbReference type="EMBL" id="UINC01005654">
    <property type="protein sequence ID" value="SVA22702.1"/>
    <property type="molecule type" value="Genomic_DNA"/>
</dbReference>
<dbReference type="AlphaFoldDB" id="A0A381U386"/>
<dbReference type="PROSITE" id="PS51462">
    <property type="entry name" value="NUDIX"/>
    <property type="match status" value="1"/>
</dbReference>
<reference evidence="2" key="1">
    <citation type="submission" date="2018-05" db="EMBL/GenBank/DDBJ databases">
        <authorList>
            <person name="Lanie J.A."/>
            <person name="Ng W.-L."/>
            <person name="Kazmierczak K.M."/>
            <person name="Andrzejewski T.M."/>
            <person name="Davidsen T.M."/>
            <person name="Wayne K.J."/>
            <person name="Tettelin H."/>
            <person name="Glass J.I."/>
            <person name="Rusch D."/>
            <person name="Podicherti R."/>
            <person name="Tsui H.-C.T."/>
            <person name="Winkler M.E."/>
        </authorList>
    </citation>
    <scope>NUCLEOTIDE SEQUENCE</scope>
</reference>
<feature type="domain" description="Nudix hydrolase" evidence="1">
    <location>
        <begin position="1"/>
        <end position="89"/>
    </location>
</feature>
<dbReference type="Gene3D" id="3.90.79.10">
    <property type="entry name" value="Nucleoside Triphosphate Pyrophosphohydrolase"/>
    <property type="match status" value="1"/>
</dbReference>
<gene>
    <name evidence="2" type="ORF">METZ01_LOCUS75556</name>
</gene>
<accession>A0A381U386</accession>